<comment type="caution">
    <text evidence="2">The sequence shown here is derived from an EMBL/GenBank/DDBJ whole genome shotgun (WGS) entry which is preliminary data.</text>
</comment>
<gene>
    <name evidence="2" type="ORF">H9X81_02400</name>
</gene>
<organism evidence="2 3">
    <name type="scientific">Hydrogenoanaerobacterium saccharovorans</name>
    <dbReference type="NCBI Taxonomy" id="474960"/>
    <lineage>
        <taxon>Bacteria</taxon>
        <taxon>Bacillati</taxon>
        <taxon>Bacillota</taxon>
        <taxon>Clostridia</taxon>
        <taxon>Eubacteriales</taxon>
        <taxon>Oscillospiraceae</taxon>
        <taxon>Hydrogenoanaerobacterium</taxon>
    </lineage>
</organism>
<dbReference type="SUPFAM" id="SSF53335">
    <property type="entry name" value="S-adenosyl-L-methionine-dependent methyltransferases"/>
    <property type="match status" value="1"/>
</dbReference>
<keyword evidence="3" id="KW-1185">Reference proteome</keyword>
<dbReference type="Proteomes" id="UP000724149">
    <property type="component" value="Unassembled WGS sequence"/>
</dbReference>
<keyword evidence="2" id="KW-0808">Transferase</keyword>
<dbReference type="InterPro" id="IPR050508">
    <property type="entry name" value="Methyltransf_Superfamily"/>
</dbReference>
<name>A0ABS2GJL4_9FIRM</name>
<dbReference type="GO" id="GO:0032259">
    <property type="term" value="P:methylation"/>
    <property type="evidence" value="ECO:0007669"/>
    <property type="project" value="UniProtKB-KW"/>
</dbReference>
<evidence type="ECO:0000313" key="2">
    <source>
        <dbReference type="EMBL" id="MBM6922547.1"/>
    </source>
</evidence>
<dbReference type="PANTHER" id="PTHR42912:SF80">
    <property type="entry name" value="METHYLTRANSFERASE DOMAIN-CONTAINING PROTEIN"/>
    <property type="match status" value="1"/>
</dbReference>
<dbReference type="RefSeq" id="WP_204719559.1">
    <property type="nucleotide sequence ID" value="NZ_JACSNR010000002.1"/>
</dbReference>
<proteinExistence type="predicted"/>
<evidence type="ECO:0000313" key="3">
    <source>
        <dbReference type="Proteomes" id="UP000724149"/>
    </source>
</evidence>
<keyword evidence="2" id="KW-0489">Methyltransferase</keyword>
<dbReference type="Gene3D" id="3.40.50.150">
    <property type="entry name" value="Vaccinia Virus protein VP39"/>
    <property type="match status" value="1"/>
</dbReference>
<dbReference type="EMBL" id="JACSNR010000002">
    <property type="protein sequence ID" value="MBM6922547.1"/>
    <property type="molecule type" value="Genomic_DNA"/>
</dbReference>
<feature type="domain" description="Methyltransferase type 11" evidence="1">
    <location>
        <begin position="41"/>
        <end position="125"/>
    </location>
</feature>
<accession>A0ABS2GJL4</accession>
<dbReference type="Pfam" id="PF08241">
    <property type="entry name" value="Methyltransf_11"/>
    <property type="match status" value="1"/>
</dbReference>
<reference evidence="2 3" key="1">
    <citation type="journal article" date="2021" name="Sci. Rep.">
        <title>The distribution of antibiotic resistance genes in chicken gut microbiota commensals.</title>
        <authorList>
            <person name="Juricova H."/>
            <person name="Matiasovicova J."/>
            <person name="Kubasova T."/>
            <person name="Cejkova D."/>
            <person name="Rychlik I."/>
        </authorList>
    </citation>
    <scope>NUCLEOTIDE SEQUENCE [LARGE SCALE GENOMIC DNA]</scope>
    <source>
        <strain evidence="2 3">An564</strain>
    </source>
</reference>
<protein>
    <submittedName>
        <fullName evidence="2">Methyltransferase domain-containing protein</fullName>
    </submittedName>
</protein>
<dbReference type="InterPro" id="IPR029063">
    <property type="entry name" value="SAM-dependent_MTases_sf"/>
</dbReference>
<dbReference type="PANTHER" id="PTHR42912">
    <property type="entry name" value="METHYLTRANSFERASE"/>
    <property type="match status" value="1"/>
</dbReference>
<dbReference type="GO" id="GO:0008168">
    <property type="term" value="F:methyltransferase activity"/>
    <property type="evidence" value="ECO:0007669"/>
    <property type="project" value="UniProtKB-KW"/>
</dbReference>
<dbReference type="InterPro" id="IPR013216">
    <property type="entry name" value="Methyltransf_11"/>
</dbReference>
<dbReference type="CDD" id="cd02440">
    <property type="entry name" value="AdoMet_MTases"/>
    <property type="match status" value="1"/>
</dbReference>
<evidence type="ECO:0000259" key="1">
    <source>
        <dbReference type="Pfam" id="PF08241"/>
    </source>
</evidence>
<sequence>MDIFEGKAAGYDSWFDENPLLLESEAEAIRQVMPEFRNGVEIGVGTGIFASRFGIGTGVDPSPDMGSWAERRGIRFVQGEAEALPLENAAYDLALMVTVDCFLTDPEAAFREIHRVLQPGGKFVIAFLDRETELGAQYEQFKMEDPIYCHATFHSAAEITALLERTGFRPEERRQTVYTLVNESQPVKEGNGGGVFAVIRAAALPEEE</sequence>